<organism evidence="1">
    <name type="scientific">Cyprideis torosa</name>
    <dbReference type="NCBI Taxonomy" id="163714"/>
    <lineage>
        <taxon>Eukaryota</taxon>
        <taxon>Metazoa</taxon>
        <taxon>Ecdysozoa</taxon>
        <taxon>Arthropoda</taxon>
        <taxon>Crustacea</taxon>
        <taxon>Oligostraca</taxon>
        <taxon>Ostracoda</taxon>
        <taxon>Podocopa</taxon>
        <taxon>Podocopida</taxon>
        <taxon>Cytherocopina</taxon>
        <taxon>Cytheroidea</taxon>
        <taxon>Cytherideidae</taxon>
        <taxon>Cyprideis</taxon>
    </lineage>
</organism>
<gene>
    <name evidence="1" type="ORF">CTOB1V02_LOCUS438</name>
</gene>
<dbReference type="AlphaFoldDB" id="A0A7R8W5A0"/>
<name>A0A7R8W5A0_9CRUS</name>
<accession>A0A7R8W5A0</accession>
<sequence length="104" mass="11870">MEATHLQRGEFISNDDVRKATTNYAVFRFRRRHERETSKRVGGEEGFLSLSLVDLKMNPAITPATRYRTISENTVSTVLQVSVIPSEPRLYLRVDAINLMASKN</sequence>
<dbReference type="EMBL" id="OB660058">
    <property type="protein sequence ID" value="CAD7222430.1"/>
    <property type="molecule type" value="Genomic_DNA"/>
</dbReference>
<protein>
    <submittedName>
        <fullName evidence="1">Uncharacterized protein</fullName>
    </submittedName>
</protein>
<proteinExistence type="predicted"/>
<reference evidence="1" key="1">
    <citation type="submission" date="2020-11" db="EMBL/GenBank/DDBJ databases">
        <authorList>
            <person name="Tran Van P."/>
        </authorList>
    </citation>
    <scope>NUCLEOTIDE SEQUENCE</scope>
</reference>
<evidence type="ECO:0000313" key="1">
    <source>
        <dbReference type="EMBL" id="CAD7222430.1"/>
    </source>
</evidence>